<accession>A0ACD5ZDL6</accession>
<dbReference type="EnsemblPlants" id="AVESA.00010b.r2.6DG1149860.2">
    <property type="protein sequence ID" value="AVESA.00010b.r2.6DG1149860.2.CDS"/>
    <property type="gene ID" value="AVESA.00010b.r2.6DG1149860"/>
</dbReference>
<sequence length="338" mass="36192">MMDRRKLVCASSSLFALNMAAFGICPPIMETSLPIGPFGFGRRFVAVVSVLLGLQVGVAYAAACLKYFFLIHSPVVRNLCLDAQIHGLRKICLLLVTLAATVTYQAGLSPPGGVWAVIAGEWEHSRYKGSKVKDQGRRRQMEKILHAGAPAYARHTLKNLFKVIGIPQNVQAAAGASTESSESTSMGSNRDTEPDNTSGSDTRVAKNNGINAVAETAATWLVASAATHHATGNRSLLSGFKTVDDLLNIQTGDGRRMPVSGRGCVITETVLLPDVWFVPGLNHNIVSISQLIKLGCRVEMNHDACYITGATDDTVIGEAPVGENGMFKLEFLKVPPVM</sequence>
<reference evidence="1" key="1">
    <citation type="submission" date="2021-05" db="EMBL/GenBank/DDBJ databases">
        <authorList>
            <person name="Scholz U."/>
            <person name="Mascher M."/>
            <person name="Fiebig A."/>
        </authorList>
    </citation>
    <scope>NUCLEOTIDE SEQUENCE [LARGE SCALE GENOMIC DNA]</scope>
</reference>
<proteinExistence type="predicted"/>
<evidence type="ECO:0000313" key="2">
    <source>
        <dbReference type="Proteomes" id="UP001732700"/>
    </source>
</evidence>
<keyword evidence="2" id="KW-1185">Reference proteome</keyword>
<protein>
    <submittedName>
        <fullName evidence="1">Uncharacterized protein</fullName>
    </submittedName>
</protein>
<organism evidence="1 2">
    <name type="scientific">Avena sativa</name>
    <name type="common">Oat</name>
    <dbReference type="NCBI Taxonomy" id="4498"/>
    <lineage>
        <taxon>Eukaryota</taxon>
        <taxon>Viridiplantae</taxon>
        <taxon>Streptophyta</taxon>
        <taxon>Embryophyta</taxon>
        <taxon>Tracheophyta</taxon>
        <taxon>Spermatophyta</taxon>
        <taxon>Magnoliopsida</taxon>
        <taxon>Liliopsida</taxon>
        <taxon>Poales</taxon>
        <taxon>Poaceae</taxon>
        <taxon>BOP clade</taxon>
        <taxon>Pooideae</taxon>
        <taxon>Poodae</taxon>
        <taxon>Poeae</taxon>
        <taxon>Poeae Chloroplast Group 1 (Aveneae type)</taxon>
        <taxon>Aveninae</taxon>
        <taxon>Avena</taxon>
    </lineage>
</organism>
<dbReference type="Proteomes" id="UP001732700">
    <property type="component" value="Chromosome 6D"/>
</dbReference>
<reference evidence="1" key="2">
    <citation type="submission" date="2025-09" db="UniProtKB">
        <authorList>
            <consortium name="EnsemblPlants"/>
        </authorList>
    </citation>
    <scope>IDENTIFICATION</scope>
</reference>
<evidence type="ECO:0000313" key="1">
    <source>
        <dbReference type="EnsemblPlants" id="AVESA.00010b.r2.6DG1149860.2.CDS"/>
    </source>
</evidence>
<name>A0ACD5ZDL6_AVESA</name>